<gene>
    <name evidence="2" type="ORF">C8P68_102850</name>
</gene>
<keyword evidence="3" id="KW-1185">Reference proteome</keyword>
<evidence type="ECO:0000313" key="3">
    <source>
        <dbReference type="Proteomes" id="UP000244168"/>
    </source>
</evidence>
<dbReference type="OrthoDB" id="700862at2"/>
<dbReference type="Gene3D" id="1.20.58.1690">
    <property type="match status" value="1"/>
</dbReference>
<dbReference type="InterPro" id="IPR038434">
    <property type="entry name" value="YARHG_sf"/>
</dbReference>
<dbReference type="AlphaFoldDB" id="A0A2T5JE30"/>
<comment type="caution">
    <text evidence="2">The sequence shown here is derived from an EMBL/GenBank/DDBJ whole genome shotgun (WGS) entry which is preliminary data.</text>
</comment>
<evidence type="ECO:0000313" key="2">
    <source>
        <dbReference type="EMBL" id="PTR00019.1"/>
    </source>
</evidence>
<keyword evidence="1" id="KW-0732">Signal</keyword>
<proteinExistence type="predicted"/>
<organism evidence="2 3">
    <name type="scientific">Mucilaginibacter yixingensis</name>
    <dbReference type="NCBI Taxonomy" id="1295612"/>
    <lineage>
        <taxon>Bacteria</taxon>
        <taxon>Pseudomonadati</taxon>
        <taxon>Bacteroidota</taxon>
        <taxon>Sphingobacteriia</taxon>
        <taxon>Sphingobacteriales</taxon>
        <taxon>Sphingobacteriaceae</taxon>
        <taxon>Mucilaginibacter</taxon>
    </lineage>
</organism>
<dbReference type="Proteomes" id="UP000244168">
    <property type="component" value="Unassembled WGS sequence"/>
</dbReference>
<sequence length="623" mass="71184">MKTKPYPTLIAAALLLAGITLFTHCKSKTDNTNGITQFLTLFSLQVKSAQTDSLVQAFNMPTRRGEVARFVNLICGKSGSVKDSKPIFKLDLDIADCTITTVTPEVSTATFSVNLHRDSIETRSTMLTFRIKKTGKDNYKIVDVDTKKFLGDYIDYENLVHEKTLTDKDIYSPQTLAAFAAADSLKAQYDTIPWFQHLNGKTYFFVVKGDKNFDVSFYKDTVLNYQMGLVGPGRKEIVPAAFDLVHNIGATYPTLIEVEKSHKRGFYSLDGKLVLPVVYDQIFPLNDAANLAVLRKGDDYYWWKNDYTVTDKDPGIQIANLLPRIKNIGQSFTLKNTSFESITEHNSREEHNSVYLPPSYLVDLGLMPTVESYINPLRRNVFGEGATQYSVKTEEKNTSDNWFTSIFYSIRDYFVGGRGEFYDRKKIILANKKNNRIYGADVSTDFSEDEDGINFEGKCNVNSIRQLNDTLFEARTAGNLQITLYTRDYYVCGGPGYHYLVIKNNKLVELPNHRKFGFTKYVQMDDSYLNACYTLDDKTSINKVNTEMLRYMKNEIYADYKYHFKDTTWNNVFQESLFYNYAEKDKYNDNVDDSLTAIDKYNLAFINKKLNAQQASKKALAAK</sequence>
<name>A0A2T5JE30_9SPHI</name>
<protein>
    <submittedName>
        <fullName evidence="2">YARHG domain-containing protein</fullName>
    </submittedName>
</protein>
<dbReference type="EMBL" id="QAOQ01000002">
    <property type="protein sequence ID" value="PTR00019.1"/>
    <property type="molecule type" value="Genomic_DNA"/>
</dbReference>
<dbReference type="RefSeq" id="WP_107827916.1">
    <property type="nucleotide sequence ID" value="NZ_CP160205.1"/>
</dbReference>
<feature type="signal peptide" evidence="1">
    <location>
        <begin position="1"/>
        <end position="25"/>
    </location>
</feature>
<accession>A0A2T5JE30</accession>
<evidence type="ECO:0000256" key="1">
    <source>
        <dbReference type="SAM" id="SignalP"/>
    </source>
</evidence>
<feature type="chain" id="PRO_5015660422" evidence="1">
    <location>
        <begin position="26"/>
        <end position="623"/>
    </location>
</feature>
<reference evidence="2 3" key="1">
    <citation type="submission" date="2018-04" db="EMBL/GenBank/DDBJ databases">
        <title>Genomic Encyclopedia of Archaeal and Bacterial Type Strains, Phase II (KMG-II): from individual species to whole genera.</title>
        <authorList>
            <person name="Goeker M."/>
        </authorList>
    </citation>
    <scope>NUCLEOTIDE SEQUENCE [LARGE SCALE GENOMIC DNA]</scope>
    <source>
        <strain evidence="2 3">DSM 26809</strain>
    </source>
</reference>